<reference evidence="3 4" key="1">
    <citation type="submission" date="2017-08" db="EMBL/GenBank/DDBJ databases">
        <title>Infants hospitalized years apart are colonized by the same room-sourced microbial strains.</title>
        <authorList>
            <person name="Brooks B."/>
            <person name="Olm M.R."/>
            <person name="Firek B.A."/>
            <person name="Baker R."/>
            <person name="Thomas B.C."/>
            <person name="Morowitz M.J."/>
            <person name="Banfield J.F."/>
        </authorList>
    </citation>
    <scope>NUCLEOTIDE SEQUENCE [LARGE SCALE GENOMIC DNA]</scope>
    <source>
        <strain evidence="3">S2_012_000_R2_81</strain>
    </source>
</reference>
<dbReference type="CDD" id="cd16328">
    <property type="entry name" value="RseA_N"/>
    <property type="match status" value="1"/>
</dbReference>
<evidence type="ECO:0000256" key="1">
    <source>
        <dbReference type="SAM" id="MobiDB-lite"/>
    </source>
</evidence>
<feature type="region of interest" description="Disordered" evidence="1">
    <location>
        <begin position="171"/>
        <end position="209"/>
    </location>
</feature>
<dbReference type="EMBL" id="QFOD01000027">
    <property type="protein sequence ID" value="PZP27813.1"/>
    <property type="molecule type" value="Genomic_DNA"/>
</dbReference>
<dbReference type="GO" id="GO:0016989">
    <property type="term" value="F:sigma factor antagonist activity"/>
    <property type="evidence" value="ECO:0007669"/>
    <property type="project" value="InterPro"/>
</dbReference>
<evidence type="ECO:0000313" key="3">
    <source>
        <dbReference type="EMBL" id="PZP27813.1"/>
    </source>
</evidence>
<name>A0A2W5DBT6_9BURK</name>
<dbReference type="Gene3D" id="1.10.10.880">
    <property type="entry name" value="Anti sigma-E protein RseA, N-terminal domain"/>
    <property type="match status" value="1"/>
</dbReference>
<dbReference type="InterPro" id="IPR036147">
    <property type="entry name" value="Anti-sigma_E_RseA_N_sf"/>
</dbReference>
<protein>
    <recommendedName>
        <fullName evidence="2">Anti sigma-E protein RseA N-terminal domain-containing protein</fullName>
    </recommendedName>
</protein>
<dbReference type="AlphaFoldDB" id="A0A2W5DBT6"/>
<dbReference type="InterPro" id="IPR005572">
    <property type="entry name" value="Anti-sigma_E_RseA_N"/>
</dbReference>
<proteinExistence type="predicted"/>
<comment type="caution">
    <text evidence="3">The sequence shown here is derived from an EMBL/GenBank/DDBJ whole genome shotgun (WGS) entry which is preliminary data.</text>
</comment>
<organism evidence="3 4">
    <name type="scientific">Roseateles depolymerans</name>
    <dbReference type="NCBI Taxonomy" id="76731"/>
    <lineage>
        <taxon>Bacteria</taxon>
        <taxon>Pseudomonadati</taxon>
        <taxon>Pseudomonadota</taxon>
        <taxon>Betaproteobacteria</taxon>
        <taxon>Burkholderiales</taxon>
        <taxon>Sphaerotilaceae</taxon>
        <taxon>Roseateles</taxon>
    </lineage>
</organism>
<accession>A0A2W5DBT6</accession>
<dbReference type="SUPFAM" id="SSF89069">
    <property type="entry name" value="N-terminal, cytoplasmic domain of anti-sigmaE factor RseA"/>
    <property type="match status" value="1"/>
</dbReference>
<dbReference type="Pfam" id="PF03872">
    <property type="entry name" value="RseA_N"/>
    <property type="match status" value="1"/>
</dbReference>
<evidence type="ECO:0000313" key="4">
    <source>
        <dbReference type="Proteomes" id="UP000249633"/>
    </source>
</evidence>
<sequence>MPAGHGAFAHLPCTGGRRGAAAPVVGRATWETLVNEQLLKALSAIADGEAGAQDWRLVEAAWAKDPTLRERWLAWHEAGDALRSPELARPVALPTAQLLQRLQAESVEQPWPQKPARGWLPPLAVAASFVAMALLLSPLREMGQSGAPVLAAGAGLASSPVATSFAQRAAGAQTPDFGLADPPHGTVVDAASWTPPPLWPESGASTARP</sequence>
<evidence type="ECO:0000259" key="2">
    <source>
        <dbReference type="Pfam" id="PF03872"/>
    </source>
</evidence>
<gene>
    <name evidence="3" type="ORF">DI603_21035</name>
</gene>
<dbReference type="Proteomes" id="UP000249633">
    <property type="component" value="Unassembled WGS sequence"/>
</dbReference>
<feature type="domain" description="Anti sigma-E protein RseA N-terminal" evidence="2">
    <location>
        <begin position="41"/>
        <end position="112"/>
    </location>
</feature>